<proteinExistence type="predicted"/>
<name>A0A8S5S911_9VIRU</name>
<accession>A0A8S5S911</accession>
<evidence type="ECO:0000313" key="1">
    <source>
        <dbReference type="EMBL" id="DAF47400.1"/>
    </source>
</evidence>
<sequence>MVKCAKRCYDEFPTIVNQLKESSITYENTKLAYSQMDNKFAKSRLGIGWSSNLAQLAMSYYWTEQDEDLYNNFVILSVVAQIIIDGCKREYEINGMDEIDRIQNMSCMQKTKTIITNNDKEKKVKCDYPKFMKYTKDIPYTKNGVELSFEIVRNNKKKVYDRINYDIICPMNWLEEILDEIEPSGTTNTIPTNEFFVKIEGKPNHRQMSKIRKLVDEYDTFVKTNKEQGNDVEKNIEKFQQLIDNVSKVKVNNLVTINRLVESALGLESNITGRPIDKSTSKFTRKMLNVLYKTNKEKFLNCFIFGEND</sequence>
<organism evidence="1">
    <name type="scientific">Phage sp. ctGns7</name>
    <dbReference type="NCBI Taxonomy" id="2828003"/>
    <lineage>
        <taxon>Viruses</taxon>
    </lineage>
</organism>
<dbReference type="EMBL" id="BK032555">
    <property type="protein sequence ID" value="DAF47400.1"/>
    <property type="molecule type" value="Genomic_DNA"/>
</dbReference>
<protein>
    <submittedName>
        <fullName evidence="1">Uncharacterized protein</fullName>
    </submittedName>
</protein>
<reference evidence="1" key="1">
    <citation type="journal article" date="2021" name="Proc. Natl. Acad. Sci. U.S.A.">
        <title>A Catalog of Tens of Thousands of Viruses from Human Metagenomes Reveals Hidden Associations with Chronic Diseases.</title>
        <authorList>
            <person name="Tisza M.J."/>
            <person name="Buck C.B."/>
        </authorList>
    </citation>
    <scope>NUCLEOTIDE SEQUENCE</scope>
    <source>
        <strain evidence="1">CtGns7</strain>
    </source>
</reference>